<sequence length="199" mass="22047">MVKIHCAKPQFAGQYSVRLNRGVSVQQLAEVLNVSESAIREKFRLLDGICSEAVTLLADKPATAGMFRVLKQMKPFRQIDVVQVMINLGNFSTKLASAMLQATLPDQLTEVAAAKALRGTSSEVLQRLERELAAVQADTRLLEENYGPANLQLAIIKTYIAVTLLENAAVVRWLAKSQPEYLLQLQRISEIKDLPAHFS</sequence>
<dbReference type="Pfam" id="PF07506">
    <property type="entry name" value="RepB"/>
    <property type="match status" value="1"/>
</dbReference>
<dbReference type="InterPro" id="IPR011111">
    <property type="entry name" value="Plasmid_RepB"/>
</dbReference>
<evidence type="ECO:0000313" key="2">
    <source>
        <dbReference type="EMBL" id="QLG89854.1"/>
    </source>
</evidence>
<accession>A0A7H9BRI1</accession>
<evidence type="ECO:0000259" key="1">
    <source>
        <dbReference type="Pfam" id="PF07506"/>
    </source>
</evidence>
<evidence type="ECO:0000313" key="3">
    <source>
        <dbReference type="Proteomes" id="UP000509597"/>
    </source>
</evidence>
<dbReference type="AlphaFoldDB" id="A0A7H9BRI1"/>
<feature type="domain" description="RepB plasmid partition" evidence="1">
    <location>
        <begin position="19"/>
        <end position="182"/>
    </location>
</feature>
<gene>
    <name evidence="2" type="ORF">HQ393_06745</name>
</gene>
<keyword evidence="3" id="KW-1185">Reference proteome</keyword>
<protein>
    <recommendedName>
        <fullName evidence="1">RepB plasmid partition domain-containing protein</fullName>
    </recommendedName>
</protein>
<dbReference type="SUPFAM" id="SSF109709">
    <property type="entry name" value="KorB DNA-binding domain-like"/>
    <property type="match status" value="1"/>
</dbReference>
<name>A0A7H9BRI1_9NEIS</name>
<dbReference type="KEGG" id="chiz:HQ393_06745"/>
<dbReference type="Proteomes" id="UP000509597">
    <property type="component" value="Chromosome"/>
</dbReference>
<proteinExistence type="predicted"/>
<reference evidence="2 3" key="1">
    <citation type="submission" date="2020-07" db="EMBL/GenBank/DDBJ databases">
        <title>Complete genome sequence of Chitinibacter sp. 2T18.</title>
        <authorList>
            <person name="Bae J.-W."/>
            <person name="Choi J.-W."/>
        </authorList>
    </citation>
    <scope>NUCLEOTIDE SEQUENCE [LARGE SCALE GENOMIC DNA]</scope>
    <source>
        <strain evidence="2 3">2T18</strain>
    </source>
</reference>
<organism evidence="2 3">
    <name type="scientific">Chitinibacter bivalviorum</name>
    <dbReference type="NCBI Taxonomy" id="2739434"/>
    <lineage>
        <taxon>Bacteria</taxon>
        <taxon>Pseudomonadati</taxon>
        <taxon>Pseudomonadota</taxon>
        <taxon>Betaproteobacteria</taxon>
        <taxon>Neisseriales</taxon>
        <taxon>Chitinibacteraceae</taxon>
        <taxon>Chitinibacter</taxon>
    </lineage>
</organism>
<dbReference type="EMBL" id="CP058627">
    <property type="protein sequence ID" value="QLG89854.1"/>
    <property type="molecule type" value="Genomic_DNA"/>
</dbReference>